<reference evidence="2 3" key="1">
    <citation type="submission" date="2019-09" db="EMBL/GenBank/DDBJ databases">
        <title>The hologenome of the rock-dwelling lichen Lasallia pustulata.</title>
        <authorList>
            <person name="Greshake Tzovaras B."/>
            <person name="Segers F."/>
            <person name="Bicker A."/>
            <person name="Dal Grande F."/>
            <person name="Otte J."/>
            <person name="Hankeln T."/>
            <person name="Schmitt I."/>
            <person name="Ebersberger I."/>
        </authorList>
    </citation>
    <scope>NUCLEOTIDE SEQUENCE [LARGE SCALE GENOMIC DNA]</scope>
    <source>
        <strain evidence="2">A1-1</strain>
    </source>
</reference>
<evidence type="ECO:0000256" key="1">
    <source>
        <dbReference type="SAM" id="MobiDB-lite"/>
    </source>
</evidence>
<gene>
    <name evidence="2" type="ORF">FRX48_06659</name>
</gene>
<evidence type="ECO:0000313" key="3">
    <source>
        <dbReference type="Proteomes" id="UP000324767"/>
    </source>
</evidence>
<dbReference type="Proteomes" id="UP000324767">
    <property type="component" value="Unassembled WGS sequence"/>
</dbReference>
<feature type="compositionally biased region" description="Basic and acidic residues" evidence="1">
    <location>
        <begin position="239"/>
        <end position="249"/>
    </location>
</feature>
<organism evidence="2 3">
    <name type="scientific">Lasallia pustulata</name>
    <dbReference type="NCBI Taxonomy" id="136370"/>
    <lineage>
        <taxon>Eukaryota</taxon>
        <taxon>Fungi</taxon>
        <taxon>Dikarya</taxon>
        <taxon>Ascomycota</taxon>
        <taxon>Pezizomycotina</taxon>
        <taxon>Lecanoromycetes</taxon>
        <taxon>OSLEUM clade</taxon>
        <taxon>Umbilicariomycetidae</taxon>
        <taxon>Umbilicariales</taxon>
        <taxon>Umbilicariaceae</taxon>
        <taxon>Lasallia</taxon>
    </lineage>
</organism>
<dbReference type="OrthoDB" id="5428859at2759"/>
<feature type="region of interest" description="Disordered" evidence="1">
    <location>
        <begin position="136"/>
        <end position="190"/>
    </location>
</feature>
<sequence length="249" mass="27456">MVSRKIITWNAENDRKLLLHCMLSSIGDVPLAKVVRLFPGATIKALEERFAKLRRKAKEELAAIRLLPTDAPISPSGPNILTGNPSPYDPSDAPVTAKISTSAEVPVNFHHSSGKLLPEDSHSFLKISNRVFEPSLRKRRTNKAALDGSTTESVTGSTSGSRKRGRQSITEQRAAKKAQMFGGAVDDEDSAIAEARFKRAKKKEEEDEEGSKEVGKIEMAVFERHRRPYGIGQDAEAVEDVKAEKEEHQ</sequence>
<proteinExistence type="predicted"/>
<name>A0A5M8PM67_9LECA</name>
<comment type="caution">
    <text evidence="2">The sequence shown here is derived from an EMBL/GenBank/DDBJ whole genome shotgun (WGS) entry which is preliminary data.</text>
</comment>
<protein>
    <recommendedName>
        <fullName evidence="4">Myb-like domain-containing protein</fullName>
    </recommendedName>
</protein>
<feature type="compositionally biased region" description="Low complexity" evidence="1">
    <location>
        <begin position="148"/>
        <end position="160"/>
    </location>
</feature>
<evidence type="ECO:0000313" key="2">
    <source>
        <dbReference type="EMBL" id="KAA6410045.1"/>
    </source>
</evidence>
<evidence type="ECO:0008006" key="4">
    <source>
        <dbReference type="Google" id="ProtNLM"/>
    </source>
</evidence>
<feature type="region of interest" description="Disordered" evidence="1">
    <location>
        <begin position="227"/>
        <end position="249"/>
    </location>
</feature>
<dbReference type="EMBL" id="VXIT01000010">
    <property type="protein sequence ID" value="KAA6410045.1"/>
    <property type="molecule type" value="Genomic_DNA"/>
</dbReference>
<dbReference type="AlphaFoldDB" id="A0A5M8PM67"/>
<accession>A0A5M8PM67</accession>